<dbReference type="Proteomes" id="UP000651208">
    <property type="component" value="Unassembled WGS sequence"/>
</dbReference>
<sequence length="61" mass="7137">MATEAQKRAVAKRRMKLESLRFDFNTQKSSDIEALNKFNQLSEKFNSKKEALIYLINLSNK</sequence>
<evidence type="ECO:0008006" key="3">
    <source>
        <dbReference type="Google" id="ProtNLM"/>
    </source>
</evidence>
<accession>A0ABR7QWW1</accession>
<organism evidence="1 2">
    <name type="scientific">Frischella japonica</name>
    <dbReference type="NCBI Taxonomy" id="2741544"/>
    <lineage>
        <taxon>Bacteria</taxon>
        <taxon>Pseudomonadati</taxon>
        <taxon>Pseudomonadota</taxon>
        <taxon>Gammaproteobacteria</taxon>
        <taxon>Orbales</taxon>
        <taxon>Orbaceae</taxon>
        <taxon>Frischella</taxon>
    </lineage>
</organism>
<evidence type="ECO:0000313" key="1">
    <source>
        <dbReference type="EMBL" id="MBC9130708.1"/>
    </source>
</evidence>
<proteinExistence type="predicted"/>
<comment type="caution">
    <text evidence="1">The sequence shown here is derived from an EMBL/GenBank/DDBJ whole genome shotgun (WGS) entry which is preliminary data.</text>
</comment>
<keyword evidence="2" id="KW-1185">Reference proteome</keyword>
<evidence type="ECO:0000313" key="2">
    <source>
        <dbReference type="Proteomes" id="UP000651208"/>
    </source>
</evidence>
<name>A0ABR7QWW1_9GAMM</name>
<reference evidence="1 2" key="1">
    <citation type="submission" date="2020-06" db="EMBL/GenBank/DDBJ databases">
        <title>Frischella cerana isolated from Apis cerana gut homogenate.</title>
        <authorList>
            <person name="Wolter L.A."/>
            <person name="Suenami S."/>
            <person name="Miyazaki R."/>
        </authorList>
    </citation>
    <scope>NUCLEOTIDE SEQUENCE [LARGE SCALE GENOMIC DNA]</scope>
    <source>
        <strain evidence="1 2">Ac13</strain>
    </source>
</reference>
<protein>
    <recommendedName>
        <fullName evidence="3">30S ribosomal protein S20</fullName>
    </recommendedName>
</protein>
<gene>
    <name evidence="1" type="ORF">FcAc13_05220</name>
</gene>
<dbReference type="EMBL" id="JABURY010000011">
    <property type="protein sequence ID" value="MBC9130708.1"/>
    <property type="molecule type" value="Genomic_DNA"/>
</dbReference>
<dbReference type="RefSeq" id="WP_187755155.1">
    <property type="nucleotide sequence ID" value="NZ_JABURY010000011.1"/>
</dbReference>